<accession>A0AA50KJ22</accession>
<evidence type="ECO:0000256" key="1">
    <source>
        <dbReference type="SAM" id="MobiDB-lite"/>
    </source>
</evidence>
<feature type="region of interest" description="Disordered" evidence="1">
    <location>
        <begin position="301"/>
        <end position="321"/>
    </location>
</feature>
<dbReference type="GO" id="GO:0003724">
    <property type="term" value="F:RNA helicase activity"/>
    <property type="evidence" value="ECO:0007669"/>
    <property type="project" value="InterPro"/>
</dbReference>
<evidence type="ECO:0000313" key="3">
    <source>
        <dbReference type="EMBL" id="WMC00981.1"/>
    </source>
</evidence>
<sequence>MTLEEARKLYMTWAKEANVEVSHEVAAVPDFRNQYRKRCWFCTINNPTHEDWNNLIAEETVYTFGQVEVGKESGIPHIHAVLYYRNAVIKPVKRLKRADLEITISVQGALAYVEKSDTRIIGPFEKGTRPQQGTRTDLTALARKIIKEKTPPAKLHELDPGMFVKYHRGLTLLAERMQEHRTDKATVMWRWGLAGVGKTRYAFDKHGRDNCYMKDGTKWWYDYEQQVAIVVDDFDGMWPFRDWLRFLDRYKYMAQTKGGSVKVNSPYVYITCEFPPEHFWSGNELAQVMRRIDEVVEVVEKEEGGPPAAPPAGPVDEKVNL</sequence>
<reference evidence="3" key="1">
    <citation type="submission" date="2023-06" db="EMBL/GenBank/DDBJ databases">
        <title>Characterization of diverse anelloviruses, cressdnaviruses, and phages in the human oral virome in North Carolina.</title>
        <authorList>
            <person name="Paietta E.N."/>
            <person name="Kraberger S."/>
            <person name="Custer J.M."/>
            <person name="Vargas K.L."/>
            <person name="Epsy C."/>
            <person name="Ehmke E."/>
            <person name="Yoder A.D."/>
            <person name="Varsani A."/>
        </authorList>
    </citation>
    <scope>NUCLEOTIDE SEQUENCE</scope>
    <source>
        <strain evidence="3">D_HF4_2562</strain>
    </source>
</reference>
<dbReference type="Gene3D" id="3.40.1310.20">
    <property type="match status" value="1"/>
</dbReference>
<dbReference type="EMBL" id="OR148961">
    <property type="protein sequence ID" value="WMC00981.1"/>
    <property type="molecule type" value="Genomic_DNA"/>
</dbReference>
<dbReference type="InterPro" id="IPR000605">
    <property type="entry name" value="Helicase_SF3_ssDNA/RNA_vir"/>
</dbReference>
<proteinExistence type="predicted"/>
<feature type="domain" description="Helicase superfamily 3 single-stranded DNA/RNA virus" evidence="2">
    <location>
        <begin position="189"/>
        <end position="272"/>
    </location>
</feature>
<name>A0AA50KJ22_9VIRU</name>
<organism evidence="3">
    <name type="scientific">Cressdnavirus D_HF4_2562</name>
    <dbReference type="NCBI Taxonomy" id="3071201"/>
    <lineage>
        <taxon>Viruses</taxon>
        <taxon>Monodnaviria</taxon>
        <taxon>Shotokuvirae</taxon>
        <taxon>Cressdnaviricota</taxon>
    </lineage>
</organism>
<dbReference type="Pfam" id="PF00910">
    <property type="entry name" value="RNA_helicase"/>
    <property type="match status" value="1"/>
</dbReference>
<dbReference type="GO" id="GO:0003723">
    <property type="term" value="F:RNA binding"/>
    <property type="evidence" value="ECO:0007669"/>
    <property type="project" value="InterPro"/>
</dbReference>
<evidence type="ECO:0000259" key="2">
    <source>
        <dbReference type="Pfam" id="PF00910"/>
    </source>
</evidence>
<protein>
    <submittedName>
        <fullName evidence="3">Replication-associated protein</fullName>
    </submittedName>
</protein>